<dbReference type="EMBL" id="PGOL01005789">
    <property type="protein sequence ID" value="PKI34632.1"/>
    <property type="molecule type" value="Genomic_DNA"/>
</dbReference>
<protein>
    <submittedName>
        <fullName evidence="1">Uncharacterized protein</fullName>
    </submittedName>
</protein>
<gene>
    <name evidence="1" type="ORF">CRG98_044975</name>
</gene>
<reference evidence="1 2" key="1">
    <citation type="submission" date="2017-11" db="EMBL/GenBank/DDBJ databases">
        <title>De-novo sequencing of pomegranate (Punica granatum L.) genome.</title>
        <authorList>
            <person name="Akparov Z."/>
            <person name="Amiraslanov A."/>
            <person name="Hajiyeva S."/>
            <person name="Abbasov M."/>
            <person name="Kaur K."/>
            <person name="Hamwieh A."/>
            <person name="Solovyev V."/>
            <person name="Salamov A."/>
            <person name="Braich B."/>
            <person name="Kosarev P."/>
            <person name="Mahmoud A."/>
            <person name="Hajiyev E."/>
            <person name="Babayeva S."/>
            <person name="Izzatullayeva V."/>
            <person name="Mammadov A."/>
            <person name="Mammadov A."/>
            <person name="Sharifova S."/>
            <person name="Ojaghi J."/>
            <person name="Eynullazada K."/>
            <person name="Bayramov B."/>
            <person name="Abdulazimova A."/>
            <person name="Shahmuradov I."/>
        </authorList>
    </citation>
    <scope>NUCLEOTIDE SEQUENCE [LARGE SCALE GENOMIC DNA]</scope>
    <source>
        <strain evidence="2">cv. AG2017</strain>
        <tissue evidence="1">Leaf</tissue>
    </source>
</reference>
<keyword evidence="2" id="KW-1185">Reference proteome</keyword>
<comment type="caution">
    <text evidence="1">The sequence shown here is derived from an EMBL/GenBank/DDBJ whole genome shotgun (WGS) entry which is preliminary data.</text>
</comment>
<accession>A0A2I0HSG1</accession>
<name>A0A2I0HSG1_PUNGR</name>
<dbReference type="AlphaFoldDB" id="A0A2I0HSG1"/>
<proteinExistence type="predicted"/>
<sequence>MGWTGPMWADWAEMGCWLDWAELGRDPGWIGAELGHKAGLDRWREPGCWTRDLQ</sequence>
<evidence type="ECO:0000313" key="1">
    <source>
        <dbReference type="EMBL" id="PKI34632.1"/>
    </source>
</evidence>
<organism evidence="1 2">
    <name type="scientific">Punica granatum</name>
    <name type="common">Pomegranate</name>
    <dbReference type="NCBI Taxonomy" id="22663"/>
    <lineage>
        <taxon>Eukaryota</taxon>
        <taxon>Viridiplantae</taxon>
        <taxon>Streptophyta</taxon>
        <taxon>Embryophyta</taxon>
        <taxon>Tracheophyta</taxon>
        <taxon>Spermatophyta</taxon>
        <taxon>Magnoliopsida</taxon>
        <taxon>eudicotyledons</taxon>
        <taxon>Gunneridae</taxon>
        <taxon>Pentapetalae</taxon>
        <taxon>rosids</taxon>
        <taxon>malvids</taxon>
        <taxon>Myrtales</taxon>
        <taxon>Lythraceae</taxon>
        <taxon>Punica</taxon>
    </lineage>
</organism>
<dbReference type="Proteomes" id="UP000233551">
    <property type="component" value="Unassembled WGS sequence"/>
</dbReference>
<evidence type="ECO:0000313" key="2">
    <source>
        <dbReference type="Proteomes" id="UP000233551"/>
    </source>
</evidence>